<feature type="region of interest" description="Disordered" evidence="1">
    <location>
        <begin position="578"/>
        <end position="619"/>
    </location>
</feature>
<evidence type="ECO:0000313" key="4">
    <source>
        <dbReference type="Proteomes" id="UP000245946"/>
    </source>
</evidence>
<feature type="compositionally biased region" description="Polar residues" evidence="1">
    <location>
        <begin position="412"/>
        <end position="423"/>
    </location>
</feature>
<name>A0A316ZFE0_9BASI</name>
<proteinExistence type="predicted"/>
<reference evidence="3 4" key="1">
    <citation type="journal article" date="2018" name="Mol. Biol. Evol.">
        <title>Broad Genomic Sampling Reveals a Smut Pathogenic Ancestry of the Fungal Clade Ustilaginomycotina.</title>
        <authorList>
            <person name="Kijpornyongpan T."/>
            <person name="Mondo S.J."/>
            <person name="Barry K."/>
            <person name="Sandor L."/>
            <person name="Lee J."/>
            <person name="Lipzen A."/>
            <person name="Pangilinan J."/>
            <person name="LaButti K."/>
            <person name="Hainaut M."/>
            <person name="Henrissat B."/>
            <person name="Grigoriev I.V."/>
            <person name="Spatafora J.W."/>
            <person name="Aime M.C."/>
        </authorList>
    </citation>
    <scope>NUCLEOTIDE SEQUENCE [LARGE SCALE GENOMIC DNA]</scope>
    <source>
        <strain evidence="3 4">MCA 4186</strain>
    </source>
</reference>
<feature type="compositionally biased region" description="Acidic residues" evidence="1">
    <location>
        <begin position="265"/>
        <end position="279"/>
    </location>
</feature>
<keyword evidence="4" id="KW-1185">Reference proteome</keyword>
<gene>
    <name evidence="3" type="ORF">FA09DRAFT_358733</name>
</gene>
<dbReference type="PANTHER" id="PTHR47369:SF1">
    <property type="entry name" value="BTB_POZ DOMAIN-CONTAINING PROTEIN"/>
    <property type="match status" value="1"/>
</dbReference>
<evidence type="ECO:0000313" key="3">
    <source>
        <dbReference type="EMBL" id="PWN99956.1"/>
    </source>
</evidence>
<evidence type="ECO:0000259" key="2">
    <source>
        <dbReference type="PROSITE" id="PS50097"/>
    </source>
</evidence>
<dbReference type="Proteomes" id="UP000245946">
    <property type="component" value="Unassembled WGS sequence"/>
</dbReference>
<feature type="region of interest" description="Disordered" evidence="1">
    <location>
        <begin position="906"/>
        <end position="953"/>
    </location>
</feature>
<dbReference type="AlphaFoldDB" id="A0A316ZFE0"/>
<dbReference type="EMBL" id="KZ819286">
    <property type="protein sequence ID" value="PWN99956.1"/>
    <property type="molecule type" value="Genomic_DNA"/>
</dbReference>
<feature type="region of interest" description="Disordered" evidence="1">
    <location>
        <begin position="256"/>
        <end position="311"/>
    </location>
</feature>
<organism evidence="3 4">
    <name type="scientific">Tilletiopsis washingtonensis</name>
    <dbReference type="NCBI Taxonomy" id="58919"/>
    <lineage>
        <taxon>Eukaryota</taxon>
        <taxon>Fungi</taxon>
        <taxon>Dikarya</taxon>
        <taxon>Basidiomycota</taxon>
        <taxon>Ustilaginomycotina</taxon>
        <taxon>Exobasidiomycetes</taxon>
        <taxon>Entylomatales</taxon>
        <taxon>Entylomatales incertae sedis</taxon>
        <taxon>Tilletiopsis</taxon>
    </lineage>
</organism>
<dbReference type="PANTHER" id="PTHR47369">
    <property type="entry name" value="BTB/POZ DOMAIN-CONTAINING PROTEIN"/>
    <property type="match status" value="1"/>
</dbReference>
<feature type="region of interest" description="Disordered" evidence="1">
    <location>
        <begin position="851"/>
        <end position="871"/>
    </location>
</feature>
<evidence type="ECO:0000256" key="1">
    <source>
        <dbReference type="SAM" id="MobiDB-lite"/>
    </source>
</evidence>
<feature type="region of interest" description="Disordered" evidence="1">
    <location>
        <begin position="534"/>
        <end position="562"/>
    </location>
</feature>
<dbReference type="Gene3D" id="3.30.710.10">
    <property type="entry name" value="Potassium Channel Kv1.1, Chain A"/>
    <property type="match status" value="1"/>
</dbReference>
<dbReference type="InterPro" id="IPR011333">
    <property type="entry name" value="SKP1/BTB/POZ_sf"/>
</dbReference>
<feature type="compositionally biased region" description="Polar residues" evidence="1">
    <location>
        <begin position="933"/>
        <end position="947"/>
    </location>
</feature>
<dbReference type="GeneID" id="37272546"/>
<feature type="compositionally biased region" description="Low complexity" evidence="1">
    <location>
        <begin position="913"/>
        <end position="932"/>
    </location>
</feature>
<sequence length="1044" mass="110529">MTSAGLSTTAMAAGTSADGHAAGRAAAAAPENACPGAAWHSGAAAVLPHFLPAALSGAFCPDIEIVAFERVYPLHRLLLAQAPFFRELFTGGWSENEAVRARAPGASSGAAGAGGPRLPLTFDDPHIGRAAFEYCIASLYGAEPRLVLPPWARPSAEHPLTPCWSGKAQPRSLDCEEWALPLDCHAATPRFLLSLLSTALYLGIMSVSARANALILSSLGPWTVSMYLRFALGEGIDALPGFEPDEELDGPVLLRDSTELGAPCDDPDDTPADESEDMVLSEPVTPRSPTAPRSAHTSSPGPGPGTSAARRLKPRFQHGPMSVKLGEAAASWLMRWGADVFDAEERGAYASPALQARTSWATAPPLAIWSHASMGGISATWVRGIIASDSLHVASELERWELARRVVDLRRSQAQPSDGTSEYSLAHESDGDSGPTMGTPLQQGAPRSPTMRQHVRAASTSGDSAWDAAAEEAADEAEYAELFASGIYYTHMLFDDLSGISALHSPHTGQPYTTMEGLQAALWAQEKLKDKVLKGSSLQEASREDSDDAEVESERSAAPRNTEVAVVLGLSSTLAEFETAQARMPPPPTSRSSRAGTPMSFRSAASARGLSSEPQLPPPLELGGFAGGLGSGASLFTKRYFPVPLDDTVRFGDSLTALAPPHAAAFVEVATTRERNFIADPLMPVDGALGMAVARDPGVIAVHSAGAKDREAFEHTAIVASRTPEHFFGFANMTHTGAVLAAECRTLREQLEAAAAAKPEDESITSEAAAVSYGPEEIQPDLSTSPLEQSRWSAFEPMRLSVEFWGVDALEHSADRLYSPTFFYAGSLWNLYVQTVKKQRGLQLGIYLHRQSPNEEPPMPSAPPGTTGTLSRRGHILAWSAAAPPEAEGQEEEADLSGDVAATADGASFLPTSHSDGPASAPAAGATFSGPSRNTRSSTSQPASKASLTIGGLSPTSRPIMPYVDTRERLRVYFSIHCPSPLGSFLTRFSSAPDSFTLSQSWGWKSSSLLGCMYLPDGELVGVQARNKPETAPRFRCSVTLGLV</sequence>
<feature type="domain" description="BTB" evidence="2">
    <location>
        <begin position="61"/>
        <end position="148"/>
    </location>
</feature>
<accession>A0A316ZFE0</accession>
<dbReference type="STRING" id="58919.A0A316ZFE0"/>
<dbReference type="RefSeq" id="XP_025600235.1">
    <property type="nucleotide sequence ID" value="XM_025745002.1"/>
</dbReference>
<dbReference type="PROSITE" id="PS50097">
    <property type="entry name" value="BTB"/>
    <property type="match status" value="1"/>
</dbReference>
<dbReference type="InterPro" id="IPR000210">
    <property type="entry name" value="BTB/POZ_dom"/>
</dbReference>
<protein>
    <recommendedName>
        <fullName evidence="2">BTB domain-containing protein</fullName>
    </recommendedName>
</protein>
<feature type="region of interest" description="Disordered" evidence="1">
    <location>
        <begin position="411"/>
        <end position="469"/>
    </location>
</feature>
<dbReference type="OrthoDB" id="6359943at2759"/>